<sequence>MDASNDTPRSVPYAQLAGSYWLDDAHAAQACRWCRLLLDVDDQPRQAGKTLTRPPGRNSLRTFAAIGERTRLIMLVVASVMVASALLTVALE</sequence>
<proteinExistence type="predicted"/>
<reference evidence="2 3" key="1">
    <citation type="submission" date="2016-08" db="EMBL/GenBank/DDBJ databases">
        <title>Complete genome sequence of Streptomyces agglomeratus strain 6-3-2, a novel anti-MRSA actinomycete isolated from Wuli of Tebit, China.</title>
        <authorList>
            <person name="Chen X."/>
        </authorList>
    </citation>
    <scope>NUCLEOTIDE SEQUENCE [LARGE SCALE GENOMIC DNA]</scope>
    <source>
        <strain evidence="2 3">6-3-2</strain>
    </source>
</reference>
<dbReference type="EMBL" id="MEHJ01000001">
    <property type="protein sequence ID" value="OEJ28465.1"/>
    <property type="molecule type" value="Genomic_DNA"/>
</dbReference>
<dbReference type="Proteomes" id="UP000095759">
    <property type="component" value="Unassembled WGS sequence"/>
</dbReference>
<feature type="transmembrane region" description="Helical" evidence="1">
    <location>
        <begin position="72"/>
        <end position="91"/>
    </location>
</feature>
<gene>
    <name evidence="2" type="ORF">AS594_32255</name>
</gene>
<keyword evidence="3" id="KW-1185">Reference proteome</keyword>
<accession>A0A1E5PG46</accession>
<protein>
    <submittedName>
        <fullName evidence="2">Uncharacterized protein</fullName>
    </submittedName>
</protein>
<evidence type="ECO:0000256" key="1">
    <source>
        <dbReference type="SAM" id="Phobius"/>
    </source>
</evidence>
<dbReference type="OrthoDB" id="4338012at2"/>
<keyword evidence="1" id="KW-0812">Transmembrane</keyword>
<dbReference type="RefSeq" id="WP_069775171.1">
    <property type="nucleotide sequence ID" value="NZ_MEHI01000001.1"/>
</dbReference>
<name>A0A1E5PG46_9ACTN</name>
<keyword evidence="1" id="KW-0472">Membrane</keyword>
<dbReference type="AlphaFoldDB" id="A0A1E5PG46"/>
<evidence type="ECO:0000313" key="3">
    <source>
        <dbReference type="Proteomes" id="UP000095759"/>
    </source>
</evidence>
<keyword evidence="1" id="KW-1133">Transmembrane helix</keyword>
<comment type="caution">
    <text evidence="2">The sequence shown here is derived from an EMBL/GenBank/DDBJ whole genome shotgun (WGS) entry which is preliminary data.</text>
</comment>
<evidence type="ECO:0000313" key="2">
    <source>
        <dbReference type="EMBL" id="OEJ28465.1"/>
    </source>
</evidence>
<organism evidence="2 3">
    <name type="scientific">Streptomyces agglomeratus</name>
    <dbReference type="NCBI Taxonomy" id="285458"/>
    <lineage>
        <taxon>Bacteria</taxon>
        <taxon>Bacillati</taxon>
        <taxon>Actinomycetota</taxon>
        <taxon>Actinomycetes</taxon>
        <taxon>Kitasatosporales</taxon>
        <taxon>Streptomycetaceae</taxon>
        <taxon>Streptomyces</taxon>
    </lineage>
</organism>